<keyword evidence="3" id="KW-1185">Reference proteome</keyword>
<dbReference type="OrthoDB" id="675873at2"/>
<feature type="transmembrane region" description="Helical" evidence="1">
    <location>
        <begin position="326"/>
        <end position="349"/>
    </location>
</feature>
<organism evidence="2 3">
    <name type="scientific">Flavobacterium noncentrifugens</name>
    <dbReference type="NCBI Taxonomy" id="1128970"/>
    <lineage>
        <taxon>Bacteria</taxon>
        <taxon>Pseudomonadati</taxon>
        <taxon>Bacteroidota</taxon>
        <taxon>Flavobacteriia</taxon>
        <taxon>Flavobacteriales</taxon>
        <taxon>Flavobacteriaceae</taxon>
        <taxon>Flavobacterium</taxon>
    </lineage>
</organism>
<accession>A0A1G9BPZ8</accession>
<keyword evidence="1" id="KW-0472">Membrane</keyword>
<dbReference type="InterPro" id="IPR022134">
    <property type="entry name" value="DUF3667"/>
</dbReference>
<evidence type="ECO:0000256" key="1">
    <source>
        <dbReference type="SAM" id="Phobius"/>
    </source>
</evidence>
<evidence type="ECO:0000313" key="2">
    <source>
        <dbReference type="EMBL" id="SDK41591.1"/>
    </source>
</evidence>
<feature type="transmembrane region" description="Helical" evidence="1">
    <location>
        <begin position="285"/>
        <end position="305"/>
    </location>
</feature>
<dbReference type="STRING" id="1128970.SAMN04487935_3312"/>
<evidence type="ECO:0000313" key="3">
    <source>
        <dbReference type="Proteomes" id="UP000199580"/>
    </source>
</evidence>
<dbReference type="Pfam" id="PF12412">
    <property type="entry name" value="DUF3667"/>
    <property type="match status" value="1"/>
</dbReference>
<dbReference type="Proteomes" id="UP000199580">
    <property type="component" value="Unassembled WGS sequence"/>
</dbReference>
<reference evidence="2 3" key="1">
    <citation type="submission" date="2016-10" db="EMBL/GenBank/DDBJ databases">
        <authorList>
            <person name="de Groot N.N."/>
        </authorList>
    </citation>
    <scope>NUCLEOTIDE SEQUENCE [LARGE SCALE GENOMIC DNA]</scope>
    <source>
        <strain evidence="2 3">CGMCC 1.10076</strain>
    </source>
</reference>
<feature type="transmembrane region" description="Helical" evidence="1">
    <location>
        <begin position="88"/>
        <end position="107"/>
    </location>
</feature>
<feature type="transmembrane region" description="Helical" evidence="1">
    <location>
        <begin position="225"/>
        <end position="243"/>
    </location>
</feature>
<name>A0A1G9BPZ8_9FLAO</name>
<evidence type="ECO:0008006" key="4">
    <source>
        <dbReference type="Google" id="ProtNLM"/>
    </source>
</evidence>
<keyword evidence="1" id="KW-0812">Transmembrane</keyword>
<gene>
    <name evidence="2" type="ORF">SAMN04487935_3312</name>
</gene>
<dbReference type="AlphaFoldDB" id="A0A1G9BPZ8"/>
<protein>
    <recommendedName>
        <fullName evidence="4">DUF3667 domain-containing protein</fullName>
    </recommendedName>
</protein>
<dbReference type="EMBL" id="FNEZ01000006">
    <property type="protein sequence ID" value="SDK41591.1"/>
    <property type="molecule type" value="Genomic_DNA"/>
</dbReference>
<sequence>MAHHDIRKDKTCLNCFHVVENRFCPNCGQENTETRQSFGHLITHFAEDFTHYDNAFWTTIKYLLFRPALLTKEYLSGKRQSFVPPVKLYIFVSFVTFFLLSVLPSGFESNSESEKAAKSQKQIEAEKQAETENKAKIIKKAKFFTAHGDAQKALDSVAKKQGEDDFDFVQYPTVAAYDSVQKLKPESKRNGTVMSWLKKITIQLRQKAKEDHFTEKFKETLFHNIPKALFLYMPFFAFWLWVFHSKKRWFYFDHGIFTLHYFSFLLFTFSIVTIIGGVTDHFDNTIVNTFDGFLRFGLVCWWFFYFFRSHRKFYEESRLVSRSKGLLLFFINMLFIFIFLMILMIISALTTH</sequence>
<keyword evidence="1" id="KW-1133">Transmembrane helix</keyword>
<dbReference type="RefSeq" id="WP_091398016.1">
    <property type="nucleotide sequence ID" value="NZ_BKAI01000012.1"/>
</dbReference>
<proteinExistence type="predicted"/>
<feature type="transmembrane region" description="Helical" evidence="1">
    <location>
        <begin position="255"/>
        <end position="279"/>
    </location>
</feature>